<comment type="similarity">
    <text evidence="1">Belongs to the UbiJ family.</text>
</comment>
<keyword evidence="1" id="KW-0831">Ubiquinone biosynthesis</keyword>
<protein>
    <recommendedName>
        <fullName evidence="1">Ubiquinone biosynthesis accessory factor UbiJ</fullName>
    </recommendedName>
</protein>
<reference evidence="3" key="1">
    <citation type="submission" date="2022-07" db="EMBL/GenBank/DDBJ databases">
        <title>Genome-based characterization of novel serogroup A variants of Pasteurella multocida.</title>
        <authorList>
            <person name="Prajapati A."/>
            <person name="Yogisharadhya R."/>
            <person name="Mohanty N."/>
            <person name="Chanda M."/>
            <person name="Mendem S.K."/>
            <person name="Siddaramappa S."/>
            <person name="Shivachandra S.B."/>
        </authorList>
    </citation>
    <scope>NUCLEOTIDE SEQUENCE</scope>
    <source>
        <strain evidence="3">NIVEDIPm19</strain>
    </source>
</reference>
<sequence>MQFTFFQQLMLPQYLCAGVETLLNKLIQQTAYCAPYLRKLNNKVLAVKLQKIDLPIYFFFSSQRIELLSRYEGETDCAVDIAPSLLFHLPKKSQLSQFINDKSIYLQGDLQVLQDFVALIEFLEKDPAELLSPYLGDVPAQTAVDFLTKLTRSIKYKLNQSQQFWGERLTEEWQVISPSLAIADFCDQVKHLEHQTAHLEQKIEMLFKKK</sequence>
<accession>A0A1E3XJU8</accession>
<dbReference type="GO" id="GO:0005737">
    <property type="term" value="C:cytoplasm"/>
    <property type="evidence" value="ECO:0007669"/>
    <property type="project" value="UniProtKB-SubCell"/>
</dbReference>
<dbReference type="EMBL" id="JANIEN010000009">
    <property type="protein sequence ID" value="MDT3452773.1"/>
    <property type="molecule type" value="Genomic_DNA"/>
</dbReference>
<evidence type="ECO:0000256" key="1">
    <source>
        <dbReference type="HAMAP-Rule" id="MF_02215"/>
    </source>
</evidence>
<evidence type="ECO:0000313" key="4">
    <source>
        <dbReference type="EMBL" id="MDT3452773.1"/>
    </source>
</evidence>
<dbReference type="RefSeq" id="WP_005755273.1">
    <property type="nucleotide sequence ID" value="NZ_AP025519.1"/>
</dbReference>
<keyword evidence="1" id="KW-0963">Cytoplasm</keyword>
<comment type="function">
    <text evidence="1">Required for ubiquinone (coenzyme Q) biosynthesis. Binds hydrophobic ubiquinone biosynthetic intermediates via its SCP2 domain and is essential for the stability of the Ubi complex. May constitute a docking platform where Ubi enzymes assemble and access their SCP2-bound polyprenyl substrates.</text>
</comment>
<dbReference type="Pfam" id="PF02036">
    <property type="entry name" value="SCP2"/>
    <property type="match status" value="1"/>
</dbReference>
<dbReference type="EMBL" id="JANJHC010000015">
    <property type="protein sequence ID" value="MDA5623412.1"/>
    <property type="molecule type" value="Genomic_DNA"/>
</dbReference>
<dbReference type="PANTHER" id="PTHR38693:SF1">
    <property type="entry name" value="UBIQUINONE BIOSYNTHESIS ACCESSORY FACTOR UBIJ"/>
    <property type="match status" value="1"/>
</dbReference>
<evidence type="ECO:0000313" key="5">
    <source>
        <dbReference type="Proteomes" id="UP001145481"/>
    </source>
</evidence>
<organism evidence="3 5">
    <name type="scientific">Pasteurella multocida</name>
    <dbReference type="NCBI Taxonomy" id="747"/>
    <lineage>
        <taxon>Bacteria</taxon>
        <taxon>Pseudomonadati</taxon>
        <taxon>Pseudomonadota</taxon>
        <taxon>Gammaproteobacteria</taxon>
        <taxon>Pasteurellales</taxon>
        <taxon>Pasteurellaceae</taxon>
        <taxon>Pasteurella</taxon>
    </lineage>
</organism>
<evidence type="ECO:0000259" key="2">
    <source>
        <dbReference type="Pfam" id="PF02036"/>
    </source>
</evidence>
<name>A0A1E3XJU8_PASMD</name>
<dbReference type="InterPro" id="IPR038989">
    <property type="entry name" value="UbiJ"/>
</dbReference>
<dbReference type="HAMAP" id="MF_02215">
    <property type="entry name" value="UbiJ"/>
    <property type="match status" value="1"/>
</dbReference>
<evidence type="ECO:0000313" key="3">
    <source>
        <dbReference type="EMBL" id="MDA5623412.1"/>
    </source>
</evidence>
<proteinExistence type="inferred from homology"/>
<dbReference type="KEGG" id="pmul:DR93_674"/>
<comment type="caution">
    <text evidence="3">The sequence shown here is derived from an EMBL/GenBank/DDBJ whole genome shotgun (WGS) entry which is preliminary data.</text>
</comment>
<dbReference type="InterPro" id="IPR003033">
    <property type="entry name" value="SCP2_sterol-bd_dom"/>
</dbReference>
<comment type="subcellular location">
    <subcellularLocation>
        <location evidence="1">Cytoplasm</location>
    </subcellularLocation>
</comment>
<dbReference type="AlphaFoldDB" id="A0A1E3XJU8"/>
<dbReference type="PANTHER" id="PTHR38693">
    <property type="entry name" value="UBIQUINONE BIOSYNTHESIS PROTEIN UBIJ"/>
    <property type="match status" value="1"/>
</dbReference>
<feature type="domain" description="SCP2" evidence="2">
    <location>
        <begin position="23"/>
        <end position="120"/>
    </location>
</feature>
<reference evidence="4" key="2">
    <citation type="submission" date="2022-07" db="EMBL/GenBank/DDBJ databases">
        <title>Sequence of Pasteurella multocoda 17BRD-035.</title>
        <authorList>
            <person name="Roy Chowdhury P."/>
            <person name="Alhamami T."/>
            <person name="Trott D.J."/>
            <person name="Djordvevic S.P."/>
        </authorList>
    </citation>
    <scope>NUCLEOTIDE SEQUENCE</scope>
    <source>
        <strain evidence="4">17BRD-035</strain>
    </source>
</reference>
<dbReference type="Proteomes" id="UP001145481">
    <property type="component" value="Unassembled WGS sequence"/>
</dbReference>
<gene>
    <name evidence="1" type="primary">ubiJ</name>
    <name evidence="3" type="ORF">NM948_07625</name>
    <name evidence="4" type="ORF">NQF69_08315</name>
</gene>
<dbReference type="Proteomes" id="UP001182304">
    <property type="component" value="Unassembled WGS sequence"/>
</dbReference>
<dbReference type="GO" id="GO:0006744">
    <property type="term" value="P:ubiquinone biosynthetic process"/>
    <property type="evidence" value="ECO:0007669"/>
    <property type="project" value="UniProtKB-UniRule"/>
</dbReference>
<comment type="pathway">
    <text evidence="1">Cofactor biosynthesis; ubiquinone biosynthesis.</text>
</comment>